<keyword evidence="3" id="KW-1185">Reference proteome</keyword>
<dbReference type="Pfam" id="PF14520">
    <property type="entry name" value="HHH_5"/>
    <property type="match status" value="1"/>
</dbReference>
<protein>
    <recommendedName>
        <fullName evidence="1">Polymerase/histidinol phosphatase N-terminal domain-containing protein</fullName>
    </recommendedName>
</protein>
<gene>
    <name evidence="2" type="ORF">OI18_20010</name>
</gene>
<dbReference type="InterPro" id="IPR047967">
    <property type="entry name" value="PolX_PHP"/>
</dbReference>
<name>A0A0C1KZC6_9BACT</name>
<dbReference type="Gene3D" id="1.10.150.20">
    <property type="entry name" value="5' to 3' exonuclease, C-terminal subdomain"/>
    <property type="match status" value="1"/>
</dbReference>
<feature type="domain" description="Polymerase/histidinol phosphatase N-terminal" evidence="1">
    <location>
        <begin position="325"/>
        <end position="404"/>
    </location>
</feature>
<dbReference type="InterPro" id="IPR016195">
    <property type="entry name" value="Pol/histidinol_Pase-like"/>
</dbReference>
<reference evidence="2 3" key="1">
    <citation type="submission" date="2014-11" db="EMBL/GenBank/DDBJ databases">
        <title>Genome sequence of Flavihumibacter solisilvae 3-3.</title>
        <authorList>
            <person name="Zhou G."/>
            <person name="Li M."/>
            <person name="Wang G."/>
        </authorList>
    </citation>
    <scope>NUCLEOTIDE SEQUENCE [LARGE SCALE GENOMIC DNA]</scope>
    <source>
        <strain evidence="2 3">3-3</strain>
    </source>
</reference>
<dbReference type="InterPro" id="IPR003141">
    <property type="entry name" value="Pol/His_phosphatase_N"/>
</dbReference>
<dbReference type="GO" id="GO:0008270">
    <property type="term" value="F:zinc ion binding"/>
    <property type="evidence" value="ECO:0007669"/>
    <property type="project" value="TreeGrafter"/>
</dbReference>
<dbReference type="InterPro" id="IPR050243">
    <property type="entry name" value="PHP_phosphatase"/>
</dbReference>
<dbReference type="EMBL" id="JSVC01000024">
    <property type="protein sequence ID" value="KIC93032.1"/>
    <property type="molecule type" value="Genomic_DNA"/>
</dbReference>
<dbReference type="InterPro" id="IPR022311">
    <property type="entry name" value="PolX-like"/>
</dbReference>
<proteinExistence type="predicted"/>
<dbReference type="GO" id="GO:0005829">
    <property type="term" value="C:cytosol"/>
    <property type="evidence" value="ECO:0007669"/>
    <property type="project" value="TreeGrafter"/>
</dbReference>
<dbReference type="AlphaFoldDB" id="A0A0C1KZC6"/>
<comment type="caution">
    <text evidence="2">The sequence shown here is derived from an EMBL/GenBank/DDBJ whole genome shotgun (WGS) entry which is preliminary data.</text>
</comment>
<dbReference type="PANTHER" id="PTHR36928">
    <property type="entry name" value="PHOSPHATASE YCDX-RELATED"/>
    <property type="match status" value="1"/>
</dbReference>
<dbReference type="STRING" id="1349421.OI18_20010"/>
<dbReference type="Gene3D" id="3.20.20.140">
    <property type="entry name" value="Metal-dependent hydrolases"/>
    <property type="match status" value="1"/>
</dbReference>
<evidence type="ECO:0000313" key="2">
    <source>
        <dbReference type="EMBL" id="KIC93032.1"/>
    </source>
</evidence>
<accession>A0A0C1KZC6</accession>
<dbReference type="GO" id="GO:0071978">
    <property type="term" value="P:bacterial-type flagellum-dependent swarming motility"/>
    <property type="evidence" value="ECO:0007669"/>
    <property type="project" value="TreeGrafter"/>
</dbReference>
<dbReference type="SMART" id="SM00481">
    <property type="entry name" value="POLIIIAc"/>
    <property type="match status" value="1"/>
</dbReference>
<dbReference type="PIRSF" id="PIRSF005047">
    <property type="entry name" value="UCP005047_YshC"/>
    <property type="match status" value="1"/>
</dbReference>
<dbReference type="SUPFAM" id="SSF81301">
    <property type="entry name" value="Nucleotidyltransferase"/>
    <property type="match status" value="1"/>
</dbReference>
<dbReference type="InterPro" id="IPR043519">
    <property type="entry name" value="NT_sf"/>
</dbReference>
<evidence type="ECO:0000259" key="1">
    <source>
        <dbReference type="SMART" id="SM00481"/>
    </source>
</evidence>
<organism evidence="2 3">
    <name type="scientific">Flavihumibacter solisilvae</name>
    <dbReference type="NCBI Taxonomy" id="1349421"/>
    <lineage>
        <taxon>Bacteria</taxon>
        <taxon>Pseudomonadati</taxon>
        <taxon>Bacteroidota</taxon>
        <taxon>Chitinophagia</taxon>
        <taxon>Chitinophagales</taxon>
        <taxon>Chitinophagaceae</taxon>
        <taxon>Flavihumibacter</taxon>
    </lineage>
</organism>
<dbReference type="SUPFAM" id="SSF89550">
    <property type="entry name" value="PHP domain-like"/>
    <property type="match status" value="1"/>
</dbReference>
<dbReference type="CDD" id="cd07436">
    <property type="entry name" value="PHP_PolX"/>
    <property type="match status" value="1"/>
</dbReference>
<dbReference type="Proteomes" id="UP000031408">
    <property type="component" value="Unassembled WGS sequence"/>
</dbReference>
<sequence>MWHNCLRNCYVVSNSELSRLFSIFAELLLLHDKNVRLAGLLPGAAYRLKRMNAEVMEVAVKELAAQFRPQVAGIIRELKNTGTISALDELITLTPPGLFEMVSIRGLGGKKLSSLWKVAKIDTIEGLHDAARSGKLRNVPGFGAKTEQNILKAIETYNVSRDRFHYATVADSADALVKQMQKVFSTKLVSLCGEVRRQTLTVEGIEIIAAVPALKFRSAALRKSLVALTSAKGISHAHTFDEIPVTIYHTTQKKFTGELFIRTGSAAHVEKVMAKIKSDGAFASEEAIYKKASLPFIVPEMREDLAEWNFKSKTPRLVTHDDIKGVVHNHTTWSDGVDSLPDFVNGCKTRGYEYVVIADHSRNAHYAGGLKEERALQQLKAINDLNKKLKGFRIFKGIECDILVSGELDYGRDLLKQYEVVIVSVHQLLKMDESKATKRLIQAIENPFTTILGHMTGRKLLLRPGYPVNAKKVIDACAANNVIIEINANPYRLDMDWTHIPYAIKKGVMISIDPDAHSIAEIDNIRWGVSAARKGGLTTDMTWNAMPASGVVKWLKENRK</sequence>
<dbReference type="GO" id="GO:0042578">
    <property type="term" value="F:phosphoric ester hydrolase activity"/>
    <property type="evidence" value="ECO:0007669"/>
    <property type="project" value="TreeGrafter"/>
</dbReference>
<evidence type="ECO:0000313" key="3">
    <source>
        <dbReference type="Proteomes" id="UP000031408"/>
    </source>
</evidence>
<dbReference type="PANTHER" id="PTHR36928:SF1">
    <property type="entry name" value="PHOSPHATASE YCDX-RELATED"/>
    <property type="match status" value="1"/>
</dbReference>